<evidence type="ECO:0000256" key="1">
    <source>
        <dbReference type="ARBA" id="ARBA00022614"/>
    </source>
</evidence>
<protein>
    <recommendedName>
        <fullName evidence="9">AAA+ ATPase domain-containing protein</fullName>
    </recommendedName>
</protein>
<dbReference type="EMBL" id="MU629492">
    <property type="protein sequence ID" value="KAJ1256677.1"/>
    <property type="molecule type" value="Genomic_DNA"/>
</dbReference>
<organism evidence="7 8">
    <name type="scientific">Paspalum vaginatum</name>
    <name type="common">seashore paspalum</name>
    <dbReference type="NCBI Taxonomy" id="158149"/>
    <lineage>
        <taxon>Eukaryota</taxon>
        <taxon>Viridiplantae</taxon>
        <taxon>Streptophyta</taxon>
        <taxon>Embryophyta</taxon>
        <taxon>Tracheophyta</taxon>
        <taxon>Spermatophyta</taxon>
        <taxon>Magnoliopsida</taxon>
        <taxon>Liliopsida</taxon>
        <taxon>Poales</taxon>
        <taxon>Poaceae</taxon>
        <taxon>PACMAD clade</taxon>
        <taxon>Panicoideae</taxon>
        <taxon>Andropogonodae</taxon>
        <taxon>Paspaleae</taxon>
        <taxon>Paspalinae</taxon>
        <taxon>Paspalum</taxon>
    </lineage>
</organism>
<dbReference type="InterPro" id="IPR032675">
    <property type="entry name" value="LRR_dom_sf"/>
</dbReference>
<dbReference type="Pfam" id="PF00931">
    <property type="entry name" value="NB-ARC"/>
    <property type="match status" value="1"/>
</dbReference>
<feature type="compositionally biased region" description="Basic and acidic residues" evidence="3">
    <location>
        <begin position="45"/>
        <end position="61"/>
    </location>
</feature>
<comment type="caution">
    <text evidence="7">The sequence shown here is derived from an EMBL/GenBank/DDBJ whole genome shotgun (WGS) entry which is preliminary data.</text>
</comment>
<feature type="domain" description="Disease resistance protein winged helix" evidence="5">
    <location>
        <begin position="639"/>
        <end position="731"/>
    </location>
</feature>
<sequence length="1177" mass="132366">MDNIAGELGSGFLRLVDVTGCQLLPQQILYLPRLGRVKEAPRSGDRYYSKAEADAERCRGAEDDERQDEDNRSESDLIILDRITKDLKSALHEAEDILDLVDYRLTEKRLTGHGPAGACISRCIASWEKNLRGAADAHISCWKTNCSDQWRNIVIRVKLPRDVAGGWISRCKSCFRSRAGNRSSADAVSTPAVSVQEVSMTIDAESVSSADAIFSSEEGSRTIFSAEAASIPAAAAESVSISSADAISNAGDLSSAGPVCMAGDISIATSSVESNSTVYKLRAWCNEAFGVRDNQEDAIIDSFLHTVSRIWLVKRIQQIEYILNDSIESHPLNRQNKNDSEIPINHTDKERRSTQEQIDELYRKIELKVFGRDKELERICAKFREISAAYGTESCSSSKPYSVLGIHGIAGSGKSTLANYICDNEKMAKDKHFDLVMFTHVSVTFRLEKIFCDMLRQNSKDGQSHSMNIESLLNEVTEKLKGKRFLLVLDDLWVNDKNQIERDILLAALRAGKNGSIILVTAQREDAAAAIGAQDQDQIPIPDLEEEKYLSLFMHHALQRATDDDGEYERIGRKIAGKLHRSPIAAVTVARRLQTNINTSDWETAASLNVLNKTMGALWWSYQQLGADIRRCFAYLSTFPRGYVLRRDGLVRMWIAQGFVNTTSNAAEELEDVGLRYFEELLKFSFLQVINDLTISSLLDRNNFTLPSLQELDEDKAPEAFVIHDLLHELAERVAGSDFLRIDDLSVLPAKDILSGVRHLFIETRKGAQVAQIVEREIELGNLRTLIIMEPFEFMERTLEMEKILESLFRRQRKLRVIIMHLGHCPDVLSFPASIYQMKHLRYLGFHVRTAFLSDGSVMKLKFPSTFSKLYHMQTVFIGLGLSVSYPESMDNLIHLRHTYASTDLPNVGKLTSLQTMEYFHVDKKEQGYKLKQLKNLNKLRGYLKIVGLANVVSKEEALEAQLASKKRLTSLSLGFCGGTKASGIKAEVLEGLCPPKHLQKLTIEDYDTSKYPSWMLSGQHPDAPKHLHSLQLNYCSLLESIPEDSELFRHLRELNIHNCNGSSLPENMERLVSLQSLSISGSGDKMKLPPTLPRSLNKIRIKGFDWDSLPEHVKWPISLQSLDICYCNKIALLPALPLSLNKIIVYHCHVLSRTCKEEGHENWHKIQHIPCKEIAG</sequence>
<dbReference type="InterPro" id="IPR056789">
    <property type="entry name" value="LRR_R13L1-DRL21"/>
</dbReference>
<reference evidence="7 8" key="1">
    <citation type="submission" date="2022-10" db="EMBL/GenBank/DDBJ databases">
        <title>WGS assembly of Paspalum vaginatum 540-79.</title>
        <authorList>
            <person name="Sun G."/>
            <person name="Wase N."/>
            <person name="Shu S."/>
            <person name="Jenkins J."/>
            <person name="Zhou B."/>
            <person name="Torres-Rodriguez J."/>
            <person name="Chen C."/>
            <person name="Sandor L."/>
            <person name="Plott C."/>
            <person name="Yoshinga Y."/>
            <person name="Daum C."/>
            <person name="Qi P."/>
            <person name="Barry K."/>
            <person name="Lipzen A."/>
            <person name="Berry L."/>
            <person name="Pedersen C."/>
            <person name="Gottilla T."/>
            <person name="Foltz A."/>
            <person name="Yu H."/>
            <person name="O'Malley R."/>
            <person name="Zhang C."/>
            <person name="Devos K."/>
            <person name="Sigmon B."/>
            <person name="Yu B."/>
            <person name="Obata T."/>
            <person name="Schmutz J."/>
            <person name="Schnable J."/>
        </authorList>
    </citation>
    <scope>NUCLEOTIDE SEQUENCE [LARGE SCALE GENOMIC DNA]</scope>
    <source>
        <strain evidence="8">cv. 540-79</strain>
    </source>
</reference>
<feature type="domain" description="NB-ARC" evidence="4">
    <location>
        <begin position="401"/>
        <end position="560"/>
    </location>
</feature>
<evidence type="ECO:0000313" key="7">
    <source>
        <dbReference type="EMBL" id="KAJ1256677.1"/>
    </source>
</evidence>
<accession>A0A9W8CGA9</accession>
<evidence type="ECO:0000259" key="6">
    <source>
        <dbReference type="Pfam" id="PF25019"/>
    </source>
</evidence>
<name>A0A9W8CGA9_9POAL</name>
<feature type="region of interest" description="Disordered" evidence="3">
    <location>
        <begin position="45"/>
        <end position="72"/>
    </location>
</feature>
<dbReference type="SUPFAM" id="SSF52540">
    <property type="entry name" value="P-loop containing nucleoside triphosphate hydrolases"/>
    <property type="match status" value="1"/>
</dbReference>
<dbReference type="InterPro" id="IPR058922">
    <property type="entry name" value="WHD_DRP"/>
</dbReference>
<evidence type="ECO:0000259" key="4">
    <source>
        <dbReference type="Pfam" id="PF00931"/>
    </source>
</evidence>
<evidence type="ECO:0000256" key="2">
    <source>
        <dbReference type="ARBA" id="ARBA00022821"/>
    </source>
</evidence>
<dbReference type="Pfam" id="PF23559">
    <property type="entry name" value="WHD_DRP"/>
    <property type="match status" value="1"/>
</dbReference>
<dbReference type="PANTHER" id="PTHR36766">
    <property type="entry name" value="PLANT BROAD-SPECTRUM MILDEW RESISTANCE PROTEIN RPW8"/>
    <property type="match status" value="1"/>
</dbReference>
<evidence type="ECO:0000313" key="8">
    <source>
        <dbReference type="Proteomes" id="UP001164776"/>
    </source>
</evidence>
<keyword evidence="2" id="KW-0611">Plant defense</keyword>
<dbReference type="GO" id="GO:0006952">
    <property type="term" value="P:defense response"/>
    <property type="evidence" value="ECO:0007669"/>
    <property type="project" value="UniProtKB-KW"/>
</dbReference>
<feature type="region of interest" description="Disordered" evidence="3">
    <location>
        <begin position="334"/>
        <end position="353"/>
    </location>
</feature>
<dbReference type="InterPro" id="IPR036388">
    <property type="entry name" value="WH-like_DNA-bd_sf"/>
</dbReference>
<keyword evidence="1" id="KW-0433">Leucine-rich repeat</keyword>
<dbReference type="PRINTS" id="PR00364">
    <property type="entry name" value="DISEASERSIST"/>
</dbReference>
<feature type="domain" description="R13L1/DRL21-like LRR repeat region" evidence="6">
    <location>
        <begin position="931"/>
        <end position="1060"/>
    </location>
</feature>
<evidence type="ECO:0008006" key="9">
    <source>
        <dbReference type="Google" id="ProtNLM"/>
    </source>
</evidence>
<proteinExistence type="predicted"/>
<dbReference type="PANTHER" id="PTHR36766:SF64">
    <property type="entry name" value="OS12G0206100 PROTEIN"/>
    <property type="match status" value="1"/>
</dbReference>
<dbReference type="InterPro" id="IPR027417">
    <property type="entry name" value="P-loop_NTPase"/>
</dbReference>
<keyword evidence="8" id="KW-1185">Reference proteome</keyword>
<dbReference type="AlphaFoldDB" id="A0A9W8CGA9"/>
<dbReference type="InterPro" id="IPR002182">
    <property type="entry name" value="NB-ARC"/>
</dbReference>
<dbReference type="Gene3D" id="1.10.10.10">
    <property type="entry name" value="Winged helix-like DNA-binding domain superfamily/Winged helix DNA-binding domain"/>
    <property type="match status" value="1"/>
</dbReference>
<evidence type="ECO:0000256" key="3">
    <source>
        <dbReference type="SAM" id="MobiDB-lite"/>
    </source>
</evidence>
<dbReference type="Gene3D" id="3.80.10.10">
    <property type="entry name" value="Ribonuclease Inhibitor"/>
    <property type="match status" value="1"/>
</dbReference>
<evidence type="ECO:0000259" key="5">
    <source>
        <dbReference type="Pfam" id="PF23559"/>
    </source>
</evidence>
<dbReference type="Pfam" id="PF25019">
    <property type="entry name" value="LRR_R13L1-DRL21"/>
    <property type="match status" value="1"/>
</dbReference>
<dbReference type="GO" id="GO:0043531">
    <property type="term" value="F:ADP binding"/>
    <property type="evidence" value="ECO:0007669"/>
    <property type="project" value="InterPro"/>
</dbReference>
<gene>
    <name evidence="7" type="ORF">BS78_K334900</name>
</gene>
<feature type="compositionally biased region" description="Basic and acidic residues" evidence="3">
    <location>
        <begin position="336"/>
        <end position="353"/>
    </location>
</feature>
<dbReference type="Gene3D" id="3.40.50.300">
    <property type="entry name" value="P-loop containing nucleotide triphosphate hydrolases"/>
    <property type="match status" value="1"/>
</dbReference>
<dbReference type="Proteomes" id="UP001164776">
    <property type="component" value="Unassembled WGS sequence"/>
</dbReference>
<dbReference type="SUPFAM" id="SSF52058">
    <property type="entry name" value="L domain-like"/>
    <property type="match status" value="1"/>
</dbReference>